<organism evidence="1 2">
    <name type="scientific">Velamenicoccus archaeovorus</name>
    <dbReference type="NCBI Taxonomy" id="1930593"/>
    <lineage>
        <taxon>Bacteria</taxon>
        <taxon>Pseudomonadati</taxon>
        <taxon>Candidatus Omnitrophota</taxon>
        <taxon>Candidatus Velamenicoccus</taxon>
    </lineage>
</organism>
<dbReference type="AlphaFoldDB" id="A0A410P269"/>
<evidence type="ECO:0000313" key="1">
    <source>
        <dbReference type="EMBL" id="QAT16279.1"/>
    </source>
</evidence>
<dbReference type="KEGG" id="vai:BU251_00250"/>
<dbReference type="Gene3D" id="3.20.20.210">
    <property type="match status" value="1"/>
</dbReference>
<sequence length="346" mass="38697">MSLILKDLHKNFLATGVGSLSIVEPQAAVDSVLGSFQRQIPFWPQLPRRSFCENMYVQFTENLPGICVDEVKKSVWVDTQKDDYLEKFEQCFHNIQASEVDYFSISRPYAEGLYVLTERLMAAGWDQWVKAQLIGPVSLGLTLLDENKNPVVYNPDFFEMLGGFLALKSAWLIRQLRVTDRTKVIIFIDEPYLVAVGTSQCALPKEKITEKINQVVAVIHENGALAGLHCCGNTDWELVLDSNIDILNFDAYGYLDKLLLYEKAVNRFLKRGGIPAVGIVPNNEDIESPGLLDRIWQELMARRELLANGALVTTSCGCSGLSVALTAEAFTACTQLAERLNTYFNG</sequence>
<accession>A0A410P269</accession>
<dbReference type="Proteomes" id="UP000287243">
    <property type="component" value="Chromosome"/>
</dbReference>
<reference evidence="1 2" key="1">
    <citation type="submission" date="2017-01" db="EMBL/GenBank/DDBJ databases">
        <title>First insights into the biology of 'candidatus Vampirococcus archaeovorus'.</title>
        <authorList>
            <person name="Kizina J."/>
            <person name="Jordan S."/>
            <person name="Stueber K."/>
            <person name="Reinhardt R."/>
            <person name="Harder J."/>
        </authorList>
    </citation>
    <scope>NUCLEOTIDE SEQUENCE [LARGE SCALE GENOMIC DNA]</scope>
    <source>
        <strain evidence="1 2">LiM</strain>
    </source>
</reference>
<dbReference type="EMBL" id="CP019384">
    <property type="protein sequence ID" value="QAT16279.1"/>
    <property type="molecule type" value="Genomic_DNA"/>
</dbReference>
<gene>
    <name evidence="1" type="ORF">BU251_00250</name>
</gene>
<dbReference type="RefSeq" id="WP_128698915.1">
    <property type="nucleotide sequence ID" value="NZ_CP019384.1"/>
</dbReference>
<keyword evidence="2" id="KW-1185">Reference proteome</keyword>
<dbReference type="SUPFAM" id="SSF51726">
    <property type="entry name" value="UROD/MetE-like"/>
    <property type="match status" value="1"/>
</dbReference>
<dbReference type="InterPro" id="IPR038071">
    <property type="entry name" value="UROD/MetE-like_sf"/>
</dbReference>
<name>A0A410P269_VELA1</name>
<evidence type="ECO:0000313" key="2">
    <source>
        <dbReference type="Proteomes" id="UP000287243"/>
    </source>
</evidence>
<dbReference type="OrthoDB" id="144815at2"/>
<proteinExistence type="predicted"/>
<protein>
    <recommendedName>
        <fullName evidence="3">Methionine synthase</fullName>
    </recommendedName>
</protein>
<evidence type="ECO:0008006" key="3">
    <source>
        <dbReference type="Google" id="ProtNLM"/>
    </source>
</evidence>